<dbReference type="AlphaFoldDB" id="A0AAE1U873"/>
<organism evidence="1 2">
    <name type="scientific">Petrolisthes manimaculis</name>
    <dbReference type="NCBI Taxonomy" id="1843537"/>
    <lineage>
        <taxon>Eukaryota</taxon>
        <taxon>Metazoa</taxon>
        <taxon>Ecdysozoa</taxon>
        <taxon>Arthropoda</taxon>
        <taxon>Crustacea</taxon>
        <taxon>Multicrustacea</taxon>
        <taxon>Malacostraca</taxon>
        <taxon>Eumalacostraca</taxon>
        <taxon>Eucarida</taxon>
        <taxon>Decapoda</taxon>
        <taxon>Pleocyemata</taxon>
        <taxon>Anomura</taxon>
        <taxon>Galatheoidea</taxon>
        <taxon>Porcellanidae</taxon>
        <taxon>Petrolisthes</taxon>
    </lineage>
</organism>
<sequence length="105" mass="11569">MRTGIGSLVDGNGEVSDRPESIVETLRLQYEAVFSSPRGDSMVLDPVEFFDGTEGNTEELNSICISTDHIRNAIHELRVNSAAGPDQFPAEEMCKRVEFSSVHIL</sequence>
<proteinExistence type="predicted"/>
<reference evidence="1" key="1">
    <citation type="submission" date="2023-11" db="EMBL/GenBank/DDBJ databases">
        <title>Genome assemblies of two species of porcelain crab, Petrolisthes cinctipes and Petrolisthes manimaculis (Anomura: Porcellanidae).</title>
        <authorList>
            <person name="Angst P."/>
        </authorList>
    </citation>
    <scope>NUCLEOTIDE SEQUENCE</scope>
    <source>
        <strain evidence="1">PB745_02</strain>
        <tissue evidence="1">Gill</tissue>
    </source>
</reference>
<dbReference type="EMBL" id="JAWZYT010001242">
    <property type="protein sequence ID" value="KAK4314103.1"/>
    <property type="molecule type" value="Genomic_DNA"/>
</dbReference>
<evidence type="ECO:0000313" key="2">
    <source>
        <dbReference type="Proteomes" id="UP001292094"/>
    </source>
</evidence>
<dbReference type="Proteomes" id="UP001292094">
    <property type="component" value="Unassembled WGS sequence"/>
</dbReference>
<gene>
    <name evidence="1" type="ORF">Pmani_014592</name>
</gene>
<comment type="caution">
    <text evidence="1">The sequence shown here is derived from an EMBL/GenBank/DDBJ whole genome shotgun (WGS) entry which is preliminary data.</text>
</comment>
<evidence type="ECO:0000313" key="1">
    <source>
        <dbReference type="EMBL" id="KAK4314103.1"/>
    </source>
</evidence>
<keyword evidence="2" id="KW-1185">Reference proteome</keyword>
<protein>
    <submittedName>
        <fullName evidence="1">Uncharacterized protein</fullName>
    </submittedName>
</protein>
<name>A0AAE1U873_9EUCA</name>
<accession>A0AAE1U873</accession>